<accession>A0A2M7G7G7</accession>
<evidence type="ECO:0000313" key="2">
    <source>
        <dbReference type="Proteomes" id="UP000231019"/>
    </source>
</evidence>
<gene>
    <name evidence="1" type="ORF">COW36_06580</name>
</gene>
<sequence>MTEYGLLLTGFNPKTAVICSEELQSELIGIQGFEDASFDSDEPWGQFVGIMSERESKLWMLGLALSQSISRASATGVSLANTAAFIGEDKIEASKSQVTLTLINRSQITPVTVPEDYQARQSSTSVAWSLNAAAEIPAFDTALEDLAVDTLEFQTGTDNTVRAYLDGSPDLSGMAVNWEVQVSGSTNSSNDGRFFVTDWDVAGFWVEYPNLNRADDTDDEDPTSPAIISLYPGVNVLAESLNTGPFEASIGSINTIVTPLSGWDDVYNQNAATPGTNEEKDDEFRIRLAEQAINSDGGTLAAVKEALEKVDGVTYVFGEENRSNVEVDGLKPNSMHFIVVGGTDQDIIDTIGRVGPAGIDTNGTETGTYDGNPDDPQIISFDRVTEVNPYFILNLTVDPAIWSSPALIAQYKTDCKTAMESRTYAHGEDLVNHLLAATVSVNVRGILTIALLQGLSPSPGSSANISIPGTEVVNITADRITVNAT</sequence>
<dbReference type="EMBL" id="PFFQ01000016">
    <property type="protein sequence ID" value="PIW18003.1"/>
    <property type="molecule type" value="Genomic_DNA"/>
</dbReference>
<reference evidence="1 2" key="1">
    <citation type="submission" date="2017-09" db="EMBL/GenBank/DDBJ databases">
        <title>Depth-based differentiation of microbial function through sediment-hosted aquifers and enrichment of novel symbionts in the deep terrestrial subsurface.</title>
        <authorList>
            <person name="Probst A.J."/>
            <person name="Ladd B."/>
            <person name="Jarett J.K."/>
            <person name="Geller-Mcgrath D.E."/>
            <person name="Sieber C.M."/>
            <person name="Emerson J.B."/>
            <person name="Anantharaman K."/>
            <person name="Thomas B.C."/>
            <person name="Malmstrom R."/>
            <person name="Stieglmeier M."/>
            <person name="Klingl A."/>
            <person name="Woyke T."/>
            <person name="Ryan C.M."/>
            <person name="Banfield J.F."/>
        </authorList>
    </citation>
    <scope>NUCLEOTIDE SEQUENCE [LARGE SCALE GENOMIC DNA]</scope>
    <source>
        <strain evidence="1">CG17_big_fil_post_rev_8_21_14_2_50_48_46</strain>
    </source>
</reference>
<organism evidence="1 2">
    <name type="scientific">bacterium (Candidatus Blackallbacteria) CG17_big_fil_post_rev_8_21_14_2_50_48_46</name>
    <dbReference type="NCBI Taxonomy" id="2014261"/>
    <lineage>
        <taxon>Bacteria</taxon>
        <taxon>Candidatus Blackallbacteria</taxon>
    </lineage>
</organism>
<dbReference type="Proteomes" id="UP000231019">
    <property type="component" value="Unassembled WGS sequence"/>
</dbReference>
<proteinExistence type="predicted"/>
<protein>
    <submittedName>
        <fullName evidence="1">Uncharacterized protein</fullName>
    </submittedName>
</protein>
<dbReference type="AlphaFoldDB" id="A0A2M7G7G7"/>
<comment type="caution">
    <text evidence="1">The sequence shown here is derived from an EMBL/GenBank/DDBJ whole genome shotgun (WGS) entry which is preliminary data.</text>
</comment>
<name>A0A2M7G7G7_9BACT</name>
<evidence type="ECO:0000313" key="1">
    <source>
        <dbReference type="EMBL" id="PIW18003.1"/>
    </source>
</evidence>